<evidence type="ECO:0000313" key="1">
    <source>
        <dbReference type="EMBL" id="KAF2183462.1"/>
    </source>
</evidence>
<dbReference type="Proteomes" id="UP000800200">
    <property type="component" value="Unassembled WGS sequence"/>
</dbReference>
<keyword evidence="2" id="KW-1185">Reference proteome</keyword>
<organism evidence="1 2">
    <name type="scientific">Zopfia rhizophila CBS 207.26</name>
    <dbReference type="NCBI Taxonomy" id="1314779"/>
    <lineage>
        <taxon>Eukaryota</taxon>
        <taxon>Fungi</taxon>
        <taxon>Dikarya</taxon>
        <taxon>Ascomycota</taxon>
        <taxon>Pezizomycotina</taxon>
        <taxon>Dothideomycetes</taxon>
        <taxon>Dothideomycetes incertae sedis</taxon>
        <taxon>Zopfiaceae</taxon>
        <taxon>Zopfia</taxon>
    </lineage>
</organism>
<dbReference type="AlphaFoldDB" id="A0A6A6DYK9"/>
<dbReference type="EMBL" id="ML994642">
    <property type="protein sequence ID" value="KAF2183462.1"/>
    <property type="molecule type" value="Genomic_DNA"/>
</dbReference>
<accession>A0A6A6DYK9</accession>
<sequence>MATPFPTSPLNLLLISKIFYKLTIPIWYFRSAFVFELAHNSVFSYFGKNIKEEHVARIRNIAIPTFAMRAVSAGPMVTPRGFGTIPLPNLTSITFDYVPHGTIDPHLEDQDIIWPFFASVLVSMNPLIEFLWIRNEKGRFMPISETERVHPPPNGHGLFALLSRHGEMLKVLRNCYESTCKEAEGSSWTSGGYGMDEGNLEGFKKGIEREGCV</sequence>
<protein>
    <submittedName>
        <fullName evidence="1">Uncharacterized protein</fullName>
    </submittedName>
</protein>
<reference evidence="1" key="1">
    <citation type="journal article" date="2020" name="Stud. Mycol.">
        <title>101 Dothideomycetes genomes: a test case for predicting lifestyles and emergence of pathogens.</title>
        <authorList>
            <person name="Haridas S."/>
            <person name="Albert R."/>
            <person name="Binder M."/>
            <person name="Bloem J."/>
            <person name="Labutti K."/>
            <person name="Salamov A."/>
            <person name="Andreopoulos B."/>
            <person name="Baker S."/>
            <person name="Barry K."/>
            <person name="Bills G."/>
            <person name="Bluhm B."/>
            <person name="Cannon C."/>
            <person name="Castanera R."/>
            <person name="Culley D."/>
            <person name="Daum C."/>
            <person name="Ezra D."/>
            <person name="Gonzalez J."/>
            <person name="Henrissat B."/>
            <person name="Kuo A."/>
            <person name="Liang C."/>
            <person name="Lipzen A."/>
            <person name="Lutzoni F."/>
            <person name="Magnuson J."/>
            <person name="Mondo S."/>
            <person name="Nolan M."/>
            <person name="Ohm R."/>
            <person name="Pangilinan J."/>
            <person name="Park H.-J."/>
            <person name="Ramirez L."/>
            <person name="Alfaro M."/>
            <person name="Sun H."/>
            <person name="Tritt A."/>
            <person name="Yoshinaga Y."/>
            <person name="Zwiers L.-H."/>
            <person name="Turgeon B."/>
            <person name="Goodwin S."/>
            <person name="Spatafora J."/>
            <person name="Crous P."/>
            <person name="Grigoriev I."/>
        </authorList>
    </citation>
    <scope>NUCLEOTIDE SEQUENCE</scope>
    <source>
        <strain evidence="1">CBS 207.26</strain>
    </source>
</reference>
<proteinExistence type="predicted"/>
<name>A0A6A6DYK9_9PEZI</name>
<gene>
    <name evidence="1" type="ORF">K469DRAFT_689929</name>
</gene>
<evidence type="ECO:0000313" key="2">
    <source>
        <dbReference type="Proteomes" id="UP000800200"/>
    </source>
</evidence>